<dbReference type="CDD" id="cd13426">
    <property type="entry name" value="Peptidase_G1"/>
    <property type="match status" value="1"/>
</dbReference>
<dbReference type="GO" id="GO:0070007">
    <property type="term" value="F:glutamic-type endopeptidase activity"/>
    <property type="evidence" value="ECO:0007669"/>
    <property type="project" value="InterPro"/>
</dbReference>
<dbReference type="PANTHER" id="PTHR37536">
    <property type="entry name" value="PUTATIVE (AFU_ORTHOLOGUE AFUA_3G02970)-RELATED"/>
    <property type="match status" value="1"/>
</dbReference>
<proteinExistence type="predicted"/>
<reference evidence="2" key="1">
    <citation type="submission" date="2023-06" db="EMBL/GenBank/DDBJ databases">
        <title>Genome-scale phylogeny and comparative genomics of the fungal order Sordariales.</title>
        <authorList>
            <consortium name="Lawrence Berkeley National Laboratory"/>
            <person name="Hensen N."/>
            <person name="Bonometti L."/>
            <person name="Westerberg I."/>
            <person name="Brannstrom I.O."/>
            <person name="Guillou S."/>
            <person name="Cros-Aarteil S."/>
            <person name="Calhoun S."/>
            <person name="Haridas S."/>
            <person name="Kuo A."/>
            <person name="Mondo S."/>
            <person name="Pangilinan J."/>
            <person name="Riley R."/>
            <person name="LaButti K."/>
            <person name="Andreopoulos B."/>
            <person name="Lipzen A."/>
            <person name="Chen C."/>
            <person name="Yanf M."/>
            <person name="Daum C."/>
            <person name="Ng V."/>
            <person name="Clum A."/>
            <person name="Steindorff A."/>
            <person name="Ohm R."/>
            <person name="Martin F."/>
            <person name="Silar P."/>
            <person name="Natvig D."/>
            <person name="Lalanne C."/>
            <person name="Gautier V."/>
            <person name="Ament-velasquez S.L."/>
            <person name="Kruys A."/>
            <person name="Hutchinson M.I."/>
            <person name="Powell A.J."/>
            <person name="Barry K."/>
            <person name="Miller A.N."/>
            <person name="Grigoriev I.V."/>
            <person name="Debuchy R."/>
            <person name="Gladieux P."/>
            <person name="Thoren M.H."/>
            <person name="Johannesson H."/>
        </authorList>
    </citation>
    <scope>NUCLEOTIDE SEQUENCE</scope>
    <source>
        <strain evidence="2">SMH2392-1A</strain>
    </source>
</reference>
<dbReference type="GO" id="GO:0006508">
    <property type="term" value="P:proteolysis"/>
    <property type="evidence" value="ECO:0007669"/>
    <property type="project" value="InterPro"/>
</dbReference>
<dbReference type="Proteomes" id="UP001172101">
    <property type="component" value="Unassembled WGS sequence"/>
</dbReference>
<evidence type="ECO:0000313" key="3">
    <source>
        <dbReference type="Proteomes" id="UP001172101"/>
    </source>
</evidence>
<comment type="caution">
    <text evidence="2">The sequence shown here is derived from an EMBL/GenBank/DDBJ whole genome shotgun (WGS) entry which is preliminary data.</text>
</comment>
<name>A0AA39ZSW2_9PEZI</name>
<gene>
    <name evidence="2" type="ORF">B0T26DRAFT_680779</name>
</gene>
<dbReference type="PANTHER" id="PTHR37536:SF1">
    <property type="entry name" value="ASPERGILLOPEPSIN, PUTAITVE (AFU_ORTHOLOGUE AFUA_7G01200)"/>
    <property type="match status" value="1"/>
</dbReference>
<dbReference type="InterPro" id="IPR013320">
    <property type="entry name" value="ConA-like_dom_sf"/>
</dbReference>
<dbReference type="EMBL" id="JAUIRO010000008">
    <property type="protein sequence ID" value="KAK0703018.1"/>
    <property type="molecule type" value="Genomic_DNA"/>
</dbReference>
<organism evidence="2 3">
    <name type="scientific">Lasiosphaeria miniovina</name>
    <dbReference type="NCBI Taxonomy" id="1954250"/>
    <lineage>
        <taxon>Eukaryota</taxon>
        <taxon>Fungi</taxon>
        <taxon>Dikarya</taxon>
        <taxon>Ascomycota</taxon>
        <taxon>Pezizomycotina</taxon>
        <taxon>Sordariomycetes</taxon>
        <taxon>Sordariomycetidae</taxon>
        <taxon>Sordariales</taxon>
        <taxon>Lasiosphaeriaceae</taxon>
        <taxon>Lasiosphaeria</taxon>
    </lineage>
</organism>
<dbReference type="AlphaFoldDB" id="A0AA39ZSW2"/>
<dbReference type="RefSeq" id="XP_060289877.1">
    <property type="nucleotide sequence ID" value="XM_060440539.1"/>
</dbReference>
<protein>
    <submittedName>
        <fullName evidence="2">Concanavalin A-like lectin/glucanase domain-containing protein</fullName>
    </submittedName>
</protein>
<sequence length="310" mass="34337">MSLSYRPANDLLPPGLLWWENVCSSAGSFVTPGFESLFTPKVDDKTGDEPSRNWSGAVISATKNYSFDRVWGSWTVSRPHPDNWAWKPQYWKSAEFAAGTWVGIDGEYENGKGSRDVLQAGVGHRCIVSTHQDTEYKIHPWWEWAPERPWTITGFQIAEGDLVSVSVFAETSTTAHILFNNLSACTYTSFNVTAPGTTELKGNCAEWIVEAHHPLSRGKPSMSYLGATFFFNCGAIEKAVADTHGEIKQGDVLSTAVRAYSNDVVLGVVAERRVHSHRIVYTPPGSLWARIRILGQQVRPLGFVAFAPID</sequence>
<feature type="active site" description="Proton acceptor" evidence="1">
    <location>
        <position position="210"/>
    </location>
</feature>
<dbReference type="Gene3D" id="2.60.120.700">
    <property type="entry name" value="Peptidase G1"/>
    <property type="match status" value="1"/>
</dbReference>
<evidence type="ECO:0000313" key="2">
    <source>
        <dbReference type="EMBL" id="KAK0703018.1"/>
    </source>
</evidence>
<keyword evidence="3" id="KW-1185">Reference proteome</keyword>
<dbReference type="SUPFAM" id="SSF49899">
    <property type="entry name" value="Concanavalin A-like lectins/glucanases"/>
    <property type="match status" value="1"/>
</dbReference>
<dbReference type="InterPro" id="IPR038656">
    <property type="entry name" value="Peptidase_G1_sf"/>
</dbReference>
<evidence type="ECO:0000256" key="1">
    <source>
        <dbReference type="PIRSR" id="PIRSR600250-50"/>
    </source>
</evidence>
<dbReference type="Pfam" id="PF01828">
    <property type="entry name" value="Peptidase_A4"/>
    <property type="match status" value="1"/>
</dbReference>
<accession>A0AA39ZSW2</accession>
<dbReference type="InterPro" id="IPR000250">
    <property type="entry name" value="Peptidase_G1"/>
</dbReference>
<dbReference type="GeneID" id="85323809"/>